<dbReference type="Proteomes" id="UP000710440">
    <property type="component" value="Unassembled WGS sequence"/>
</dbReference>
<dbReference type="GO" id="GO:0005739">
    <property type="term" value="C:mitochondrion"/>
    <property type="evidence" value="ECO:0007669"/>
    <property type="project" value="TreeGrafter"/>
</dbReference>
<keyword evidence="2" id="KW-0812">Transmembrane</keyword>
<evidence type="ECO:0000256" key="2">
    <source>
        <dbReference type="SAM" id="Phobius"/>
    </source>
</evidence>
<accession>A0A9P3C592</accession>
<dbReference type="PANTHER" id="PTHR37845:SF1">
    <property type="entry name" value="SEQUENCE ORPHAN"/>
    <property type="match status" value="1"/>
</dbReference>
<feature type="region of interest" description="Disordered" evidence="1">
    <location>
        <begin position="1"/>
        <end position="32"/>
    </location>
</feature>
<feature type="transmembrane region" description="Helical" evidence="2">
    <location>
        <begin position="46"/>
        <end position="68"/>
    </location>
</feature>
<evidence type="ECO:0000313" key="3">
    <source>
        <dbReference type="EMBL" id="GIK07837.1"/>
    </source>
</evidence>
<dbReference type="PANTHER" id="PTHR37845">
    <property type="entry name" value="SEQUENCE ORPHAN"/>
    <property type="match status" value="1"/>
</dbReference>
<dbReference type="GeneID" id="66931488"/>
<feature type="compositionally biased region" description="Gly residues" evidence="1">
    <location>
        <begin position="178"/>
        <end position="190"/>
    </location>
</feature>
<keyword evidence="2" id="KW-1133">Transmembrane helix</keyword>
<dbReference type="InterPro" id="IPR038781">
    <property type="entry name" value="C365.16-ike"/>
</dbReference>
<keyword evidence="4" id="KW-1185">Reference proteome</keyword>
<protein>
    <recommendedName>
        <fullName evidence="5">Sequence orphan</fullName>
    </recommendedName>
</protein>
<evidence type="ECO:0008006" key="5">
    <source>
        <dbReference type="Google" id="ProtNLM"/>
    </source>
</evidence>
<keyword evidence="2" id="KW-0472">Membrane</keyword>
<name>A0A9P3C592_ASPVI</name>
<reference evidence="3 4" key="1">
    <citation type="submission" date="2021-02" db="EMBL/GenBank/DDBJ databases">
        <title>Pan-genome distribution and transcriptional activeness of fungal secondary metabolism genes in Aspergillus section Fumigati.</title>
        <authorList>
            <person name="Takahashi H."/>
            <person name="Umemura M."/>
            <person name="Ninomiya A."/>
            <person name="Kusuya Y."/>
            <person name="Urayama S."/>
            <person name="Shimizu M."/>
            <person name="Watanabe A."/>
            <person name="Kamei K."/>
            <person name="Yaguchi T."/>
            <person name="Hagiwara D."/>
        </authorList>
    </citation>
    <scope>NUCLEOTIDE SEQUENCE [LARGE SCALE GENOMIC DNA]</scope>
    <source>
        <strain evidence="3 4">IFM 47045</strain>
    </source>
</reference>
<dbReference type="RefSeq" id="XP_043131023.1">
    <property type="nucleotide sequence ID" value="XM_043275088.1"/>
</dbReference>
<evidence type="ECO:0000313" key="4">
    <source>
        <dbReference type="Proteomes" id="UP000710440"/>
    </source>
</evidence>
<dbReference type="EMBL" id="BOPL01000015">
    <property type="protein sequence ID" value="GIK07837.1"/>
    <property type="molecule type" value="Genomic_DNA"/>
</dbReference>
<dbReference type="AlphaFoldDB" id="A0A9P3C592"/>
<sequence>MPRNALSPDGPVTIPGPAAERPLKASTSSTSKWNTDKLGMRLGVDIASAMTAGALTCPVITVIDRAIIEKAAKGLPIRSTLASCFRSMLTRPAAFFLSTPFLLIYTLYTSTYLTANTIDTLTSTLRDKPFETVFPGTAKFLTTTAVNMGICVYKDARFARIFGAGGSSPSTSTSSSSSGGGVASGGGGGQATCHPSSTSALKVPKVSYGLFCLRDSITIFASFNVPALVAPSIPDYLASTPGTKSALAQFACPALMQFVSTPMHLLGLDLYNRQPAGGLGWRERVGRIRRDYVASCFARMGKIVPAYGVGGVVNVRMREGLMRRLSSAS</sequence>
<comment type="caution">
    <text evidence="3">The sequence shown here is derived from an EMBL/GenBank/DDBJ whole genome shotgun (WGS) entry which is preliminary data.</text>
</comment>
<proteinExistence type="predicted"/>
<gene>
    <name evidence="3" type="ORF">Aspvir_003506</name>
</gene>
<feature type="region of interest" description="Disordered" evidence="1">
    <location>
        <begin position="166"/>
        <end position="190"/>
    </location>
</feature>
<organism evidence="3 4">
    <name type="scientific">Aspergillus viridinutans</name>
    <dbReference type="NCBI Taxonomy" id="75553"/>
    <lineage>
        <taxon>Eukaryota</taxon>
        <taxon>Fungi</taxon>
        <taxon>Dikarya</taxon>
        <taxon>Ascomycota</taxon>
        <taxon>Pezizomycotina</taxon>
        <taxon>Eurotiomycetes</taxon>
        <taxon>Eurotiomycetidae</taxon>
        <taxon>Eurotiales</taxon>
        <taxon>Aspergillaceae</taxon>
        <taxon>Aspergillus</taxon>
        <taxon>Aspergillus subgen. Fumigati</taxon>
    </lineage>
</organism>
<dbReference type="OrthoDB" id="275936at2759"/>
<evidence type="ECO:0000256" key="1">
    <source>
        <dbReference type="SAM" id="MobiDB-lite"/>
    </source>
</evidence>
<feature type="compositionally biased region" description="Low complexity" evidence="1">
    <location>
        <begin position="167"/>
        <end position="177"/>
    </location>
</feature>
<feature type="transmembrane region" description="Helical" evidence="2">
    <location>
        <begin position="89"/>
        <end position="108"/>
    </location>
</feature>